<evidence type="ECO:0000313" key="1">
    <source>
        <dbReference type="EMBL" id="QNI31163.1"/>
    </source>
</evidence>
<gene>
    <name evidence="1" type="ORF">H7849_18990</name>
</gene>
<dbReference type="InterPro" id="IPR036388">
    <property type="entry name" value="WH-like_DNA-bd_sf"/>
</dbReference>
<dbReference type="AlphaFoldDB" id="A0A7G8BF43"/>
<proteinExistence type="predicted"/>
<dbReference type="RefSeq" id="WP_186741579.1">
    <property type="nucleotide sequence ID" value="NZ_CP060394.1"/>
</dbReference>
<name>A0A7G8BF43_9BACT</name>
<dbReference type="SUPFAM" id="SSF46785">
    <property type="entry name" value="Winged helix' DNA-binding domain"/>
    <property type="match status" value="1"/>
</dbReference>
<evidence type="ECO:0000313" key="2">
    <source>
        <dbReference type="Proteomes" id="UP000515312"/>
    </source>
</evidence>
<reference evidence="1 2" key="1">
    <citation type="submission" date="2020-08" db="EMBL/GenBank/DDBJ databases">
        <title>Edaphobacter telluris sp. nov. and Acidobacterium dinghuensis sp. nov., two acidobacteria isolated from forest soil.</title>
        <authorList>
            <person name="Fu J."/>
            <person name="Qiu L."/>
        </authorList>
    </citation>
    <scope>NUCLEOTIDE SEQUENCE [LARGE SCALE GENOMIC DNA]</scope>
    <source>
        <strain evidence="1">4Y35</strain>
    </source>
</reference>
<dbReference type="Gene3D" id="1.10.10.10">
    <property type="entry name" value="Winged helix-like DNA-binding domain superfamily/Winged helix DNA-binding domain"/>
    <property type="match status" value="1"/>
</dbReference>
<dbReference type="KEGG" id="adin:H7849_18990"/>
<accession>A0A7G8BF43</accession>
<dbReference type="EMBL" id="CP060394">
    <property type="protein sequence ID" value="QNI31163.1"/>
    <property type="molecule type" value="Genomic_DNA"/>
</dbReference>
<sequence>MSETRDRRRRTDLDLFVLALIDSGISTPYDLQKMAGLSPGATIPALQRLLDAGCVRQGKPGPRGRTDHKITATGKKLLNAGWRTLLEDGPSGDLDADLRVALVALWAGGERRLAIEFLRESAHKKTDAIESIEEDDSSDASAPLARWYRTLRSAAAKALLKGESQAALAMAESLPRSLPKKRKQSDH</sequence>
<dbReference type="InterPro" id="IPR036390">
    <property type="entry name" value="WH_DNA-bd_sf"/>
</dbReference>
<dbReference type="Proteomes" id="UP000515312">
    <property type="component" value="Chromosome"/>
</dbReference>
<protein>
    <submittedName>
        <fullName evidence="1">Uncharacterized protein</fullName>
    </submittedName>
</protein>
<organism evidence="1 2">
    <name type="scientific">Alloacidobacterium dinghuense</name>
    <dbReference type="NCBI Taxonomy" id="2763107"/>
    <lineage>
        <taxon>Bacteria</taxon>
        <taxon>Pseudomonadati</taxon>
        <taxon>Acidobacteriota</taxon>
        <taxon>Terriglobia</taxon>
        <taxon>Terriglobales</taxon>
        <taxon>Acidobacteriaceae</taxon>
        <taxon>Alloacidobacterium</taxon>
    </lineage>
</organism>
<keyword evidence="2" id="KW-1185">Reference proteome</keyword>